<name>A0AAE0F486_9CHLO</name>
<keyword evidence="3" id="KW-1185">Reference proteome</keyword>
<reference evidence="2 3" key="1">
    <citation type="journal article" date="2015" name="Genome Biol. Evol.">
        <title>Comparative Genomics of a Bacterivorous Green Alga Reveals Evolutionary Causalities and Consequences of Phago-Mixotrophic Mode of Nutrition.</title>
        <authorList>
            <person name="Burns J.A."/>
            <person name="Paasch A."/>
            <person name="Narechania A."/>
            <person name="Kim E."/>
        </authorList>
    </citation>
    <scope>NUCLEOTIDE SEQUENCE [LARGE SCALE GENOMIC DNA]</scope>
    <source>
        <strain evidence="2 3">PLY_AMNH</strain>
    </source>
</reference>
<proteinExistence type="predicted"/>
<protein>
    <submittedName>
        <fullName evidence="2">Uncharacterized protein</fullName>
    </submittedName>
</protein>
<feature type="region of interest" description="Disordered" evidence="1">
    <location>
        <begin position="1"/>
        <end position="31"/>
    </location>
</feature>
<evidence type="ECO:0000313" key="2">
    <source>
        <dbReference type="EMBL" id="KAK3250747.1"/>
    </source>
</evidence>
<dbReference type="Proteomes" id="UP001190700">
    <property type="component" value="Unassembled WGS sequence"/>
</dbReference>
<evidence type="ECO:0000256" key="1">
    <source>
        <dbReference type="SAM" id="MobiDB-lite"/>
    </source>
</evidence>
<dbReference type="AlphaFoldDB" id="A0AAE0F486"/>
<gene>
    <name evidence="2" type="ORF">CYMTET_39886</name>
</gene>
<evidence type="ECO:0000313" key="3">
    <source>
        <dbReference type="Proteomes" id="UP001190700"/>
    </source>
</evidence>
<dbReference type="EMBL" id="LGRX02026525">
    <property type="protein sequence ID" value="KAK3250747.1"/>
    <property type="molecule type" value="Genomic_DNA"/>
</dbReference>
<accession>A0AAE0F486</accession>
<organism evidence="2 3">
    <name type="scientific">Cymbomonas tetramitiformis</name>
    <dbReference type="NCBI Taxonomy" id="36881"/>
    <lineage>
        <taxon>Eukaryota</taxon>
        <taxon>Viridiplantae</taxon>
        <taxon>Chlorophyta</taxon>
        <taxon>Pyramimonadophyceae</taxon>
        <taxon>Pyramimonadales</taxon>
        <taxon>Pyramimonadaceae</taxon>
        <taxon>Cymbomonas</taxon>
    </lineage>
</organism>
<sequence length="100" mass="11438">MTALMDQVKQLNSKVDREEPAVSSADTKGDKELSRRKKLLYLSYDVTNPYPPRPHTVESRVAQLYDLYDDKTFGCLSKKRPSSLKYEMLVLVLVPALAYL</sequence>
<comment type="caution">
    <text evidence="2">The sequence shown here is derived from an EMBL/GenBank/DDBJ whole genome shotgun (WGS) entry which is preliminary data.</text>
</comment>